<dbReference type="Gene3D" id="3.90.25.10">
    <property type="entry name" value="UDP-galactose 4-epimerase, domain 1"/>
    <property type="match status" value="1"/>
</dbReference>
<name>A0A9W9IQQ4_9EURO</name>
<dbReference type="Gene3D" id="3.40.50.720">
    <property type="entry name" value="NAD(P)-binding Rossmann-like Domain"/>
    <property type="match status" value="1"/>
</dbReference>
<dbReference type="SUPFAM" id="SSF51735">
    <property type="entry name" value="NAD(P)-binding Rossmann-fold domains"/>
    <property type="match status" value="1"/>
</dbReference>
<dbReference type="PANTHER" id="PTHR43349:SF93">
    <property type="entry name" value="ISOFLAVONE REDUCTASE HOMOLOG P3-RELATED"/>
    <property type="match status" value="1"/>
</dbReference>
<dbReference type="GO" id="GO:0016491">
    <property type="term" value="F:oxidoreductase activity"/>
    <property type="evidence" value="ECO:0007669"/>
    <property type="project" value="UniProtKB-KW"/>
</dbReference>
<evidence type="ECO:0000259" key="3">
    <source>
        <dbReference type="Pfam" id="PF05368"/>
    </source>
</evidence>
<evidence type="ECO:0000256" key="2">
    <source>
        <dbReference type="ARBA" id="ARBA00023002"/>
    </source>
</evidence>
<accession>A0A9W9IQQ4</accession>
<dbReference type="EMBL" id="JAPQKO010000001">
    <property type="protein sequence ID" value="KAJ5182538.1"/>
    <property type="molecule type" value="Genomic_DNA"/>
</dbReference>
<keyword evidence="1" id="KW-0521">NADP</keyword>
<dbReference type="InterPro" id="IPR008030">
    <property type="entry name" value="NmrA-like"/>
</dbReference>
<evidence type="ECO:0000256" key="1">
    <source>
        <dbReference type="ARBA" id="ARBA00022857"/>
    </source>
</evidence>
<dbReference type="AlphaFoldDB" id="A0A9W9IQQ4"/>
<keyword evidence="5" id="KW-1185">Reference proteome</keyword>
<dbReference type="Pfam" id="PF05368">
    <property type="entry name" value="NmrA"/>
    <property type="match status" value="1"/>
</dbReference>
<dbReference type="Proteomes" id="UP001146351">
    <property type="component" value="Unassembled WGS sequence"/>
</dbReference>
<keyword evidence="2" id="KW-0560">Oxidoreductase</keyword>
<feature type="domain" description="NmrA-like" evidence="3">
    <location>
        <begin position="3"/>
        <end position="110"/>
    </location>
</feature>
<organism evidence="4 5">
    <name type="scientific">Penicillium capsulatum</name>
    <dbReference type="NCBI Taxonomy" id="69766"/>
    <lineage>
        <taxon>Eukaryota</taxon>
        <taxon>Fungi</taxon>
        <taxon>Dikarya</taxon>
        <taxon>Ascomycota</taxon>
        <taxon>Pezizomycotina</taxon>
        <taxon>Eurotiomycetes</taxon>
        <taxon>Eurotiomycetidae</taxon>
        <taxon>Eurotiales</taxon>
        <taxon>Aspergillaceae</taxon>
        <taxon>Penicillium</taxon>
    </lineage>
</organism>
<dbReference type="CDD" id="cd05259">
    <property type="entry name" value="PCBER_SDR_a"/>
    <property type="match status" value="1"/>
</dbReference>
<reference evidence="4" key="1">
    <citation type="submission" date="2022-11" db="EMBL/GenBank/DDBJ databases">
        <authorList>
            <person name="Petersen C."/>
        </authorList>
    </citation>
    <scope>NUCLEOTIDE SEQUENCE</scope>
    <source>
        <strain evidence="4">IBT 21917</strain>
    </source>
</reference>
<comment type="caution">
    <text evidence="4">The sequence shown here is derived from an EMBL/GenBank/DDBJ whole genome shotgun (WGS) entry which is preliminary data.</text>
</comment>
<protein>
    <recommendedName>
        <fullName evidence="3">NmrA-like domain-containing protein</fullName>
    </recommendedName>
</protein>
<evidence type="ECO:0000313" key="5">
    <source>
        <dbReference type="Proteomes" id="UP001146351"/>
    </source>
</evidence>
<dbReference type="InterPro" id="IPR050608">
    <property type="entry name" value="NmrA-type/Isoflavone_red_sf"/>
</dbReference>
<sequence>MSKTRVLLVGAAGETGGSIANGLLEDGSFEVIGLVRPSSAHKPAILRLQERGVQIRKCDLKASEEQLIEALAEIDIVVSCVGPAEQQDQIPLAKAAKRVGIKRFIPCGFITPTPPGGVMWLRDEVRTLPFPLTGPGTKHFPPPQKEIVYNQIRQIWLPYTLIDVGWWYQLSYPRLPSGRVDYAMTSGNDEIIGEGNVPTALTDLRDIGRFVALIIKDPRTLNKKVLAYNLVSTQNKIYDLMEEISEEKIDRNYVPEETINSRVLAARQASETYPFDPIKFIPRYLAEYQYSWGIRGDNNPEYAKYLGYHLTSDLYPDFKPTDFREYLESVIRGTAKGIYQDRTISRKHQRHFPRTESSDSLYTRIFPRTESSESLMSR</sequence>
<dbReference type="PANTHER" id="PTHR43349">
    <property type="entry name" value="PINORESINOL REDUCTASE-RELATED"/>
    <property type="match status" value="1"/>
</dbReference>
<evidence type="ECO:0000313" key="4">
    <source>
        <dbReference type="EMBL" id="KAJ5182538.1"/>
    </source>
</evidence>
<proteinExistence type="predicted"/>
<reference evidence="4" key="2">
    <citation type="journal article" date="2023" name="IMA Fungus">
        <title>Comparative genomic study of the Penicillium genus elucidates a diverse pangenome and 15 lateral gene transfer events.</title>
        <authorList>
            <person name="Petersen C."/>
            <person name="Sorensen T."/>
            <person name="Nielsen M.R."/>
            <person name="Sondergaard T.E."/>
            <person name="Sorensen J.L."/>
            <person name="Fitzpatrick D.A."/>
            <person name="Frisvad J.C."/>
            <person name="Nielsen K.L."/>
        </authorList>
    </citation>
    <scope>NUCLEOTIDE SEQUENCE</scope>
    <source>
        <strain evidence="4">IBT 21917</strain>
    </source>
</reference>
<dbReference type="OrthoDB" id="419598at2759"/>
<gene>
    <name evidence="4" type="ORF">N7492_000154</name>
</gene>
<dbReference type="InterPro" id="IPR045312">
    <property type="entry name" value="PCBER-like"/>
</dbReference>
<dbReference type="InterPro" id="IPR036291">
    <property type="entry name" value="NAD(P)-bd_dom_sf"/>
</dbReference>